<dbReference type="PANTHER" id="PTHR13887:SF14">
    <property type="entry name" value="DISULFIDE BOND FORMATION PROTEIN D"/>
    <property type="match status" value="1"/>
</dbReference>
<protein>
    <submittedName>
        <fullName evidence="7">Protein-disulfide isomerase</fullName>
    </submittedName>
</protein>
<evidence type="ECO:0000256" key="5">
    <source>
        <dbReference type="ARBA" id="ARBA00023284"/>
    </source>
</evidence>
<keyword evidence="2" id="KW-0732">Signal</keyword>
<keyword evidence="4" id="KW-1015">Disulfide bond</keyword>
<keyword evidence="8" id="KW-1185">Reference proteome</keyword>
<keyword evidence="3" id="KW-0560">Oxidoreductase</keyword>
<dbReference type="AlphaFoldDB" id="A0A1R4EX66"/>
<organism evidence="7 8">
    <name type="scientific">Agrococcus casei LMG 22410</name>
    <dbReference type="NCBI Taxonomy" id="1255656"/>
    <lineage>
        <taxon>Bacteria</taxon>
        <taxon>Bacillati</taxon>
        <taxon>Actinomycetota</taxon>
        <taxon>Actinomycetes</taxon>
        <taxon>Micrococcales</taxon>
        <taxon>Microbacteriaceae</taxon>
        <taxon>Agrococcus</taxon>
    </lineage>
</organism>
<gene>
    <name evidence="7" type="ORF">CZ674_01390</name>
</gene>
<dbReference type="SUPFAM" id="SSF52833">
    <property type="entry name" value="Thioredoxin-like"/>
    <property type="match status" value="1"/>
</dbReference>
<comment type="similarity">
    <text evidence="1">Belongs to the thioredoxin family. DsbA subfamily.</text>
</comment>
<sequence>MLVIAAALITAIFFIGGVGEEDAAVPSQDTGPTAVQEPAGVDLTQIEDRDESDALALGPVDADVVMIVMSDFQCPYCAQWHDETLPQMMQYVEDGSLRIEFRGATVFGPASERAARAEYAAAMQGRLYDFQTALFPDGTTLSEGQLSDGGLVEVAAEIGLDTEQFEQDYTSESTLAQVAAHKEFTASLGVYSTPAFIVGGEPILGAQPSQVFLEAFDRALAAAE</sequence>
<name>A0A1R4EX66_9MICO</name>
<keyword evidence="5" id="KW-0676">Redox-active center</keyword>
<dbReference type="PANTHER" id="PTHR13887">
    <property type="entry name" value="GLUTATHIONE S-TRANSFERASE KAPPA"/>
    <property type="match status" value="1"/>
</dbReference>
<keyword evidence="7" id="KW-0413">Isomerase</keyword>
<dbReference type="InterPro" id="IPR012336">
    <property type="entry name" value="Thioredoxin-like_fold"/>
</dbReference>
<evidence type="ECO:0000313" key="8">
    <source>
        <dbReference type="Proteomes" id="UP000195787"/>
    </source>
</evidence>
<dbReference type="Proteomes" id="UP000195787">
    <property type="component" value="Unassembled WGS sequence"/>
</dbReference>
<dbReference type="Pfam" id="PF13462">
    <property type="entry name" value="Thioredoxin_4"/>
    <property type="match status" value="1"/>
</dbReference>
<dbReference type="InterPro" id="IPR036249">
    <property type="entry name" value="Thioredoxin-like_sf"/>
</dbReference>
<evidence type="ECO:0000259" key="6">
    <source>
        <dbReference type="Pfam" id="PF13462"/>
    </source>
</evidence>
<dbReference type="EMBL" id="FUHU01000006">
    <property type="protein sequence ID" value="SJM48201.1"/>
    <property type="molecule type" value="Genomic_DNA"/>
</dbReference>
<dbReference type="Gene3D" id="3.40.30.10">
    <property type="entry name" value="Glutaredoxin"/>
    <property type="match status" value="1"/>
</dbReference>
<proteinExistence type="inferred from homology"/>
<reference evidence="7 8" key="1">
    <citation type="submission" date="2017-02" db="EMBL/GenBank/DDBJ databases">
        <authorList>
            <person name="Peterson S.W."/>
        </authorList>
    </citation>
    <scope>NUCLEOTIDE SEQUENCE [LARGE SCALE GENOMIC DNA]</scope>
    <source>
        <strain evidence="7 8">LMG 22410</strain>
    </source>
</reference>
<feature type="domain" description="Thioredoxin-like fold" evidence="6">
    <location>
        <begin position="55"/>
        <end position="212"/>
    </location>
</feature>
<accession>A0A1R4EX66</accession>
<dbReference type="GO" id="GO:0016491">
    <property type="term" value="F:oxidoreductase activity"/>
    <property type="evidence" value="ECO:0007669"/>
    <property type="project" value="UniProtKB-KW"/>
</dbReference>
<evidence type="ECO:0000256" key="2">
    <source>
        <dbReference type="ARBA" id="ARBA00022729"/>
    </source>
</evidence>
<evidence type="ECO:0000256" key="1">
    <source>
        <dbReference type="ARBA" id="ARBA00005791"/>
    </source>
</evidence>
<evidence type="ECO:0000256" key="4">
    <source>
        <dbReference type="ARBA" id="ARBA00023157"/>
    </source>
</evidence>
<evidence type="ECO:0000313" key="7">
    <source>
        <dbReference type="EMBL" id="SJM48201.1"/>
    </source>
</evidence>
<dbReference type="GO" id="GO:0016853">
    <property type="term" value="F:isomerase activity"/>
    <property type="evidence" value="ECO:0007669"/>
    <property type="project" value="UniProtKB-KW"/>
</dbReference>
<evidence type="ECO:0000256" key="3">
    <source>
        <dbReference type="ARBA" id="ARBA00023002"/>
    </source>
</evidence>